<name>A0AAV6Z4W5_ENGPU</name>
<dbReference type="EMBL" id="WNYA01002624">
    <property type="protein sequence ID" value="KAG8544016.1"/>
    <property type="molecule type" value="Genomic_DNA"/>
</dbReference>
<gene>
    <name evidence="1" type="ORF">GDO81_023229</name>
</gene>
<evidence type="ECO:0000313" key="2">
    <source>
        <dbReference type="Proteomes" id="UP000824782"/>
    </source>
</evidence>
<dbReference type="AlphaFoldDB" id="A0AAV6Z4W5"/>
<sequence>MADQNFSPDDHRVTVLATCVLAWPPSHLYNKYGSSLLPPLFRFHKVTFYDLTCHCKFSILTMSLLFHKMLQRPNSLITRITEVSLLVHNGSDFSYGTASP</sequence>
<keyword evidence="2" id="KW-1185">Reference proteome</keyword>
<reference evidence="1" key="1">
    <citation type="thesis" date="2020" institute="ProQuest LLC" country="789 East Eisenhower Parkway, Ann Arbor, MI, USA">
        <title>Comparative Genomics and Chromosome Evolution.</title>
        <authorList>
            <person name="Mudd A.B."/>
        </authorList>
    </citation>
    <scope>NUCLEOTIDE SEQUENCE</scope>
    <source>
        <strain evidence="1">237g6f4</strain>
        <tissue evidence="1">Blood</tissue>
    </source>
</reference>
<protein>
    <submittedName>
        <fullName evidence="1">Uncharacterized protein</fullName>
    </submittedName>
</protein>
<proteinExistence type="predicted"/>
<evidence type="ECO:0000313" key="1">
    <source>
        <dbReference type="EMBL" id="KAG8544016.1"/>
    </source>
</evidence>
<accession>A0AAV6Z4W5</accession>
<dbReference type="Proteomes" id="UP000824782">
    <property type="component" value="Unassembled WGS sequence"/>
</dbReference>
<organism evidence="1 2">
    <name type="scientific">Engystomops pustulosus</name>
    <name type="common">Tungara frog</name>
    <name type="synonym">Physalaemus pustulosus</name>
    <dbReference type="NCBI Taxonomy" id="76066"/>
    <lineage>
        <taxon>Eukaryota</taxon>
        <taxon>Metazoa</taxon>
        <taxon>Chordata</taxon>
        <taxon>Craniata</taxon>
        <taxon>Vertebrata</taxon>
        <taxon>Euteleostomi</taxon>
        <taxon>Amphibia</taxon>
        <taxon>Batrachia</taxon>
        <taxon>Anura</taxon>
        <taxon>Neobatrachia</taxon>
        <taxon>Hyloidea</taxon>
        <taxon>Leptodactylidae</taxon>
        <taxon>Leiuperinae</taxon>
        <taxon>Engystomops</taxon>
    </lineage>
</organism>
<comment type="caution">
    <text evidence="1">The sequence shown here is derived from an EMBL/GenBank/DDBJ whole genome shotgun (WGS) entry which is preliminary data.</text>
</comment>